<name>A0A2P6FFU3_9MOLU</name>
<comment type="caution">
    <text evidence="1">The sequence shown here is derived from an EMBL/GenBank/DDBJ whole genome shotgun (WGS) entry which is preliminary data.</text>
</comment>
<keyword evidence="2" id="KW-1185">Reference proteome</keyword>
<dbReference type="EMBL" id="JTLV02000001">
    <property type="protein sequence ID" value="PQM32234.1"/>
    <property type="molecule type" value="Genomic_DNA"/>
</dbReference>
<protein>
    <submittedName>
        <fullName evidence="1">Uncharacterized protein</fullName>
    </submittedName>
</protein>
<evidence type="ECO:0000313" key="2">
    <source>
        <dbReference type="Proteomes" id="UP000031565"/>
    </source>
</evidence>
<dbReference type="STRING" id="2138.SMSRO_v1c19350"/>
<accession>A0A2P6FFU3</accession>
<organism evidence="1 2">
    <name type="scientific">Spiroplasma poulsonii</name>
    <dbReference type="NCBI Taxonomy" id="2138"/>
    <lineage>
        <taxon>Bacteria</taxon>
        <taxon>Bacillati</taxon>
        <taxon>Mycoplasmatota</taxon>
        <taxon>Mollicutes</taxon>
        <taxon>Entomoplasmatales</taxon>
        <taxon>Spiroplasmataceae</taxon>
        <taxon>Spiroplasma</taxon>
    </lineage>
</organism>
<sequence length="143" mass="15365">MSAKSAATTVDKKLEIIVGVLNKPVVDLDLTKFSNKIPAPSFLNSNYKEDDLETAVKAAVLKWMPREYRNGVTLNTTIDARPAGGSAGGNLVEGKYAVTITPIGGKVTGTYKMNIQVMKFTTNETIDIYWAGVDIPVANITNG</sequence>
<dbReference type="Proteomes" id="UP000031565">
    <property type="component" value="Unassembled WGS sequence"/>
</dbReference>
<reference evidence="1 2" key="1">
    <citation type="journal article" date="2015" name="MBio">
        <title>Genome sequence of the Drosophila melanogaster male-killing Spiroplasma strain MSRO endosymbiont.</title>
        <authorList>
            <person name="Paredes J.C."/>
            <person name="Herren J.K."/>
            <person name="Schupfer F."/>
            <person name="Marin R."/>
            <person name="Claverol S."/>
            <person name="Kuo C.H."/>
            <person name="Lemaitre B."/>
            <person name="Beven L."/>
        </authorList>
    </citation>
    <scope>NUCLEOTIDE SEQUENCE [LARGE SCALE GENOMIC DNA]</scope>
    <source>
        <strain evidence="1 2">MSRO</strain>
    </source>
</reference>
<dbReference type="AlphaFoldDB" id="A0A2P6FFU3"/>
<gene>
    <name evidence="1" type="ORF">SMSRO_SF021380</name>
</gene>
<evidence type="ECO:0000313" key="1">
    <source>
        <dbReference type="EMBL" id="PQM32234.1"/>
    </source>
</evidence>
<proteinExistence type="predicted"/>